<feature type="transmembrane region" description="Helical" evidence="7">
    <location>
        <begin position="140"/>
        <end position="159"/>
    </location>
</feature>
<dbReference type="Pfam" id="PF00528">
    <property type="entry name" value="BPD_transp_1"/>
    <property type="match status" value="1"/>
</dbReference>
<proteinExistence type="inferred from homology"/>
<dbReference type="PANTHER" id="PTHR32243">
    <property type="entry name" value="MALTOSE TRANSPORT SYSTEM PERMEASE-RELATED"/>
    <property type="match status" value="1"/>
</dbReference>
<keyword evidence="4 7" id="KW-0812">Transmembrane</keyword>
<evidence type="ECO:0000256" key="7">
    <source>
        <dbReference type="RuleBase" id="RU363032"/>
    </source>
</evidence>
<keyword evidence="3" id="KW-1003">Cell membrane</keyword>
<keyword evidence="6 7" id="KW-0472">Membrane</keyword>
<dbReference type="AlphaFoldDB" id="A0A939BHH1"/>
<protein>
    <submittedName>
        <fullName evidence="9">Carbohydrate ABC transporter permease</fullName>
    </submittedName>
</protein>
<accession>A0A939BHH1</accession>
<feature type="transmembrane region" description="Helical" evidence="7">
    <location>
        <begin position="76"/>
        <end position="98"/>
    </location>
</feature>
<dbReference type="InterPro" id="IPR035906">
    <property type="entry name" value="MetI-like_sf"/>
</dbReference>
<keyword evidence="5 7" id="KW-1133">Transmembrane helix</keyword>
<evidence type="ECO:0000256" key="1">
    <source>
        <dbReference type="ARBA" id="ARBA00004651"/>
    </source>
</evidence>
<dbReference type="PROSITE" id="PS50928">
    <property type="entry name" value="ABC_TM1"/>
    <property type="match status" value="1"/>
</dbReference>
<evidence type="ECO:0000256" key="2">
    <source>
        <dbReference type="ARBA" id="ARBA00022448"/>
    </source>
</evidence>
<dbReference type="SUPFAM" id="SSF161098">
    <property type="entry name" value="MetI-like"/>
    <property type="match status" value="1"/>
</dbReference>
<reference evidence="9" key="2">
    <citation type="journal article" date="2021" name="Sci. Rep.">
        <title>The distribution of antibiotic resistance genes in chicken gut microbiota commensals.</title>
        <authorList>
            <person name="Juricova H."/>
            <person name="Matiasovicova J."/>
            <person name="Kubasova T."/>
            <person name="Cejkova D."/>
            <person name="Rychlik I."/>
        </authorList>
    </citation>
    <scope>NUCLEOTIDE SEQUENCE</scope>
    <source>
        <strain evidence="9">An582</strain>
    </source>
</reference>
<dbReference type="Proteomes" id="UP000705508">
    <property type="component" value="Unassembled WGS sequence"/>
</dbReference>
<feature type="transmembrane region" description="Helical" evidence="7">
    <location>
        <begin position="197"/>
        <end position="218"/>
    </location>
</feature>
<dbReference type="CDD" id="cd06261">
    <property type="entry name" value="TM_PBP2"/>
    <property type="match status" value="1"/>
</dbReference>
<name>A0A939BHH1_9CLOT</name>
<comment type="similarity">
    <text evidence="7">Belongs to the binding-protein-dependent transport system permease family.</text>
</comment>
<dbReference type="Gene3D" id="1.10.3720.10">
    <property type="entry name" value="MetI-like"/>
    <property type="match status" value="1"/>
</dbReference>
<keyword evidence="2 7" id="KW-0813">Transport</keyword>
<dbReference type="InterPro" id="IPR050901">
    <property type="entry name" value="BP-dep_ABC_trans_perm"/>
</dbReference>
<dbReference type="GO" id="GO:0055085">
    <property type="term" value="P:transmembrane transport"/>
    <property type="evidence" value="ECO:0007669"/>
    <property type="project" value="InterPro"/>
</dbReference>
<evidence type="ECO:0000259" key="8">
    <source>
        <dbReference type="PROSITE" id="PS50928"/>
    </source>
</evidence>
<evidence type="ECO:0000256" key="6">
    <source>
        <dbReference type="ARBA" id="ARBA00023136"/>
    </source>
</evidence>
<comment type="caution">
    <text evidence="9">The sequence shown here is derived from an EMBL/GenBank/DDBJ whole genome shotgun (WGS) entry which is preliminary data.</text>
</comment>
<dbReference type="EMBL" id="JACJKS010000011">
    <property type="protein sequence ID" value="MBM6948791.1"/>
    <property type="molecule type" value="Genomic_DNA"/>
</dbReference>
<feature type="domain" description="ABC transmembrane type-1" evidence="8">
    <location>
        <begin position="72"/>
        <end position="262"/>
    </location>
</feature>
<evidence type="ECO:0000256" key="4">
    <source>
        <dbReference type="ARBA" id="ARBA00022692"/>
    </source>
</evidence>
<evidence type="ECO:0000313" key="9">
    <source>
        <dbReference type="EMBL" id="MBM6948791.1"/>
    </source>
</evidence>
<dbReference type="GO" id="GO:0005886">
    <property type="term" value="C:plasma membrane"/>
    <property type="evidence" value="ECO:0007669"/>
    <property type="project" value="UniProtKB-SubCell"/>
</dbReference>
<feature type="transmembrane region" description="Helical" evidence="7">
    <location>
        <begin position="20"/>
        <end position="39"/>
    </location>
</feature>
<organism evidence="9 10">
    <name type="scientific">Mordavella massiliensis</name>
    <dbReference type="NCBI Taxonomy" id="1871024"/>
    <lineage>
        <taxon>Bacteria</taxon>
        <taxon>Bacillati</taxon>
        <taxon>Bacillota</taxon>
        <taxon>Clostridia</taxon>
        <taxon>Eubacteriales</taxon>
        <taxon>Clostridiaceae</taxon>
        <taxon>Mordavella</taxon>
    </lineage>
</organism>
<feature type="transmembrane region" description="Helical" evidence="7">
    <location>
        <begin position="110"/>
        <end position="134"/>
    </location>
</feature>
<evidence type="ECO:0000313" key="10">
    <source>
        <dbReference type="Proteomes" id="UP000705508"/>
    </source>
</evidence>
<dbReference type="PANTHER" id="PTHR32243:SF18">
    <property type="entry name" value="INNER MEMBRANE ABC TRANSPORTER PERMEASE PROTEIN YCJP"/>
    <property type="match status" value="1"/>
</dbReference>
<comment type="subcellular location">
    <subcellularLocation>
        <location evidence="1 7">Cell membrane</location>
        <topology evidence="1 7">Multi-pass membrane protein</topology>
    </subcellularLocation>
</comment>
<reference evidence="9" key="1">
    <citation type="submission" date="2020-08" db="EMBL/GenBank/DDBJ databases">
        <authorList>
            <person name="Cejkova D."/>
            <person name="Kubasova T."/>
            <person name="Jahodarova E."/>
            <person name="Rychlik I."/>
        </authorList>
    </citation>
    <scope>NUCLEOTIDE SEQUENCE</scope>
    <source>
        <strain evidence="9">An582</strain>
    </source>
</reference>
<feature type="transmembrane region" description="Helical" evidence="7">
    <location>
        <begin position="238"/>
        <end position="262"/>
    </location>
</feature>
<evidence type="ECO:0000256" key="3">
    <source>
        <dbReference type="ARBA" id="ARBA00022475"/>
    </source>
</evidence>
<sequence length="277" mass="30872">MLSMNTASKRLGRIVQNGLLIIYAIFALFPLVWMLILSIKSDAEMYTTTFVFSPTLENYKAVLLESDYLQYMLDSLIVAGGAVIVSVVAGVPAAYALARYNFKKKEDIAFQILSFKFAPEILVVLPLFMIYQMLGIYDSYFGLIWVYQLISMPLLIWVVRGYFEDISVEIEYAAQVDGYNWYQIFFKNLIPLIKPGLVSAALLAFIFAWNCFTFPLMLGGTNVQPITVAITKFLGTDSAHYGQLAVAATISALPAIIFALCIQKHLVRGLSFGAVKG</sequence>
<gene>
    <name evidence="9" type="ORF">H6A20_09025</name>
</gene>
<dbReference type="InterPro" id="IPR000515">
    <property type="entry name" value="MetI-like"/>
</dbReference>
<evidence type="ECO:0000256" key="5">
    <source>
        <dbReference type="ARBA" id="ARBA00022989"/>
    </source>
</evidence>